<dbReference type="AlphaFoldDB" id="E6WUX4"/>
<organism evidence="1 2">
    <name type="scientific">Pseudoxanthomonas suwonensis (strain 11-1)</name>
    <dbReference type="NCBI Taxonomy" id="743721"/>
    <lineage>
        <taxon>Bacteria</taxon>
        <taxon>Pseudomonadati</taxon>
        <taxon>Pseudomonadota</taxon>
        <taxon>Gammaproteobacteria</taxon>
        <taxon>Lysobacterales</taxon>
        <taxon>Lysobacteraceae</taxon>
        <taxon>Pseudoxanthomonas</taxon>
    </lineage>
</organism>
<keyword evidence="2" id="KW-1185">Reference proteome</keyword>
<reference evidence="1 2" key="1">
    <citation type="submission" date="2011-01" db="EMBL/GenBank/DDBJ databases">
        <title>Complete sequence of Pseudoxanthomonas suwonensis 11-1.</title>
        <authorList>
            <consortium name="US DOE Joint Genome Institute"/>
            <person name="Lucas S."/>
            <person name="Copeland A."/>
            <person name="Lapidus A."/>
            <person name="Cheng J.-F."/>
            <person name="Goodwin L."/>
            <person name="Pitluck S."/>
            <person name="Teshima H."/>
            <person name="Detter J.C."/>
            <person name="Han C."/>
            <person name="Tapia R."/>
            <person name="Land M."/>
            <person name="Hauser L."/>
            <person name="Kyrpides N."/>
            <person name="Ivanova N."/>
            <person name="Ovchinnikova G."/>
            <person name="Siebers A.K."/>
            <person name="Allgaier M."/>
            <person name="Thelen M.P."/>
            <person name="Hugenholtz P."/>
            <person name="Gladden J."/>
            <person name="Woyke T."/>
        </authorList>
    </citation>
    <scope>NUCLEOTIDE SEQUENCE [LARGE SCALE GENOMIC DNA]</scope>
    <source>
        <strain evidence="2">11-1</strain>
    </source>
</reference>
<dbReference type="HOGENOM" id="CLU_210514_0_0_6"/>
<dbReference type="Proteomes" id="UP000008632">
    <property type="component" value="Chromosome"/>
</dbReference>
<dbReference type="EMBL" id="CP002446">
    <property type="protein sequence ID" value="ADV27973.1"/>
    <property type="molecule type" value="Genomic_DNA"/>
</dbReference>
<evidence type="ECO:0000313" key="1">
    <source>
        <dbReference type="EMBL" id="ADV27973.1"/>
    </source>
</evidence>
<dbReference type="Pfam" id="PF13783">
    <property type="entry name" value="DUF4177"/>
    <property type="match status" value="1"/>
</dbReference>
<dbReference type="RefSeq" id="WP_013535800.1">
    <property type="nucleotide sequence ID" value="NC_014924.1"/>
</dbReference>
<dbReference type="OrthoDB" id="9799495at2"/>
<accession>E6WUX4</accession>
<proteinExistence type="predicted"/>
<protein>
    <recommendedName>
        <fullName evidence="3">DUF4177 domain-containing protein</fullName>
    </recommendedName>
</protein>
<gene>
    <name evidence="1" type="ordered locus">Psesu_2138</name>
</gene>
<dbReference type="KEGG" id="psu:Psesu_2138"/>
<evidence type="ECO:0008006" key="3">
    <source>
        <dbReference type="Google" id="ProtNLM"/>
    </source>
</evidence>
<evidence type="ECO:0000313" key="2">
    <source>
        <dbReference type="Proteomes" id="UP000008632"/>
    </source>
</evidence>
<dbReference type="STRING" id="743721.Psesu_2138"/>
<sequence length="61" mass="6956">MSTTQWRYLAVELKTGMLGGYKVEQLQEEMDRHGRLGWELVNVIHSTPTVASPVLVFKRPA</sequence>
<name>E6WUX4_PSEUU</name>
<dbReference type="InterPro" id="IPR025234">
    <property type="entry name" value="YjzH-like"/>
</dbReference>